<evidence type="ECO:0000313" key="4">
    <source>
        <dbReference type="EMBL" id="PNL60483.1"/>
    </source>
</evidence>
<accession>A0AAX0WRF3</accession>
<dbReference type="PANTHER" id="PTHR43048:SF3">
    <property type="entry name" value="METHYLMALONYL-COA EPIMERASE, MITOCHONDRIAL"/>
    <property type="match status" value="1"/>
</dbReference>
<reference evidence="4" key="1">
    <citation type="submission" date="2017-12" db="EMBL/GenBank/DDBJ databases">
        <title>FDA dAtabase for Regulatory Grade micrObial Sequences (FDA-ARGOS): Supporting development and validation of Infectious Disease Dx tests.</title>
        <authorList>
            <person name="Kerrigan L."/>
            <person name="Tallon L.J."/>
            <person name="Sadzewicz L."/>
            <person name="Sengamalay N."/>
            <person name="Ott S."/>
            <person name="Godinez A."/>
            <person name="Nagaraj S."/>
            <person name="Vavikolanu K."/>
            <person name="Vyas G."/>
            <person name="Nadendla S."/>
            <person name="Aluvathingal J."/>
            <person name="Sichtig H."/>
        </authorList>
    </citation>
    <scope>NUCLEOTIDE SEQUENCE [LARGE SCALE GENOMIC DNA]</scope>
    <source>
        <strain evidence="4">FDAARGOS_200</strain>
    </source>
</reference>
<dbReference type="InterPro" id="IPR051785">
    <property type="entry name" value="MMCE/EMCE_epimerase"/>
</dbReference>
<dbReference type="Gene3D" id="3.10.180.10">
    <property type="entry name" value="2,3-Dihydroxybiphenyl 1,2-Dioxygenase, domain 1"/>
    <property type="match status" value="1"/>
</dbReference>
<organism evidence="4 5">
    <name type="scientific">Legionella anisa</name>
    <dbReference type="NCBI Taxonomy" id="28082"/>
    <lineage>
        <taxon>Bacteria</taxon>
        <taxon>Pseudomonadati</taxon>
        <taxon>Pseudomonadota</taxon>
        <taxon>Gammaproteobacteria</taxon>
        <taxon>Legionellales</taxon>
        <taxon>Legionellaceae</taxon>
        <taxon>Legionella</taxon>
    </lineage>
</organism>
<dbReference type="AlphaFoldDB" id="A0AAX0WRF3"/>
<evidence type="ECO:0000256" key="1">
    <source>
        <dbReference type="ARBA" id="ARBA00022723"/>
    </source>
</evidence>
<evidence type="ECO:0000256" key="2">
    <source>
        <dbReference type="SAM" id="Coils"/>
    </source>
</evidence>
<comment type="caution">
    <text evidence="4">The sequence shown here is derived from an EMBL/GenBank/DDBJ whole genome shotgun (WGS) entry which is preliminary data.</text>
</comment>
<evidence type="ECO:0000259" key="3">
    <source>
        <dbReference type="PROSITE" id="PS51819"/>
    </source>
</evidence>
<keyword evidence="2" id="KW-0175">Coiled coil</keyword>
<dbReference type="InterPro" id="IPR004360">
    <property type="entry name" value="Glyas_Fos-R_dOase_dom"/>
</dbReference>
<gene>
    <name evidence="4" type="ORF">A6J39_004270</name>
</gene>
<keyword evidence="1" id="KW-0479">Metal-binding</keyword>
<feature type="coiled-coil region" evidence="2">
    <location>
        <begin position="95"/>
        <end position="129"/>
    </location>
</feature>
<sequence>MIKNADHVTIAVNDLPAAIEFFKLLNFIETHNVIIENEPFAKYMNIPAVKADHVTLVLYHGDKEAKPHFEIQLLHFYHPKPQMDPNIHRLDKYGYNHLCLAVDNIEEVIERLQNNNVKILSEILDFNNRKLVYFEGPNGIILELAELKKA</sequence>
<dbReference type="GeneID" id="98067278"/>
<dbReference type="Pfam" id="PF00903">
    <property type="entry name" value="Glyoxalase"/>
    <property type="match status" value="1"/>
</dbReference>
<dbReference type="InterPro" id="IPR037523">
    <property type="entry name" value="VOC_core"/>
</dbReference>
<dbReference type="PROSITE" id="PS51819">
    <property type="entry name" value="VOC"/>
    <property type="match status" value="1"/>
</dbReference>
<dbReference type="RefSeq" id="WP_019235229.1">
    <property type="nucleotide sequence ID" value="NZ_CAAAHR010000020.1"/>
</dbReference>
<evidence type="ECO:0000313" key="5">
    <source>
        <dbReference type="Proteomes" id="UP000192511"/>
    </source>
</evidence>
<dbReference type="GO" id="GO:0004493">
    <property type="term" value="F:methylmalonyl-CoA epimerase activity"/>
    <property type="evidence" value="ECO:0007669"/>
    <property type="project" value="TreeGrafter"/>
</dbReference>
<dbReference type="GO" id="GO:0046491">
    <property type="term" value="P:L-methylmalonyl-CoA metabolic process"/>
    <property type="evidence" value="ECO:0007669"/>
    <property type="project" value="TreeGrafter"/>
</dbReference>
<protein>
    <submittedName>
        <fullName evidence="4">Glyoxalase</fullName>
    </submittedName>
</protein>
<dbReference type="SUPFAM" id="SSF54593">
    <property type="entry name" value="Glyoxalase/Bleomycin resistance protein/Dihydroxybiphenyl dioxygenase"/>
    <property type="match status" value="1"/>
</dbReference>
<dbReference type="EMBL" id="NBTX02000004">
    <property type="protein sequence ID" value="PNL60483.1"/>
    <property type="molecule type" value="Genomic_DNA"/>
</dbReference>
<dbReference type="InterPro" id="IPR029068">
    <property type="entry name" value="Glyas_Bleomycin-R_OHBP_Dase"/>
</dbReference>
<dbReference type="GO" id="GO:0046872">
    <property type="term" value="F:metal ion binding"/>
    <property type="evidence" value="ECO:0007669"/>
    <property type="project" value="UniProtKB-KW"/>
</dbReference>
<proteinExistence type="predicted"/>
<dbReference type="Proteomes" id="UP000192511">
    <property type="component" value="Unassembled WGS sequence"/>
</dbReference>
<keyword evidence="5" id="KW-1185">Reference proteome</keyword>
<feature type="domain" description="VOC" evidence="3">
    <location>
        <begin position="4"/>
        <end position="147"/>
    </location>
</feature>
<name>A0AAX0WRF3_9GAMM</name>
<dbReference type="PANTHER" id="PTHR43048">
    <property type="entry name" value="METHYLMALONYL-COA EPIMERASE"/>
    <property type="match status" value="1"/>
</dbReference>